<keyword evidence="2" id="KW-0694">RNA-binding</keyword>
<dbReference type="GO" id="GO:0005634">
    <property type="term" value="C:nucleus"/>
    <property type="evidence" value="ECO:0007669"/>
    <property type="project" value="UniProtKB-SubCell"/>
</dbReference>
<evidence type="ECO:0000256" key="1">
    <source>
        <dbReference type="ARBA" id="ARBA00006265"/>
    </source>
</evidence>
<feature type="compositionally biased region" description="Basic and acidic residues" evidence="3">
    <location>
        <begin position="50"/>
        <end position="62"/>
    </location>
</feature>
<protein>
    <recommendedName>
        <fullName evidence="4">RRM domain-containing protein</fullName>
    </recommendedName>
</protein>
<proteinExistence type="inferred from homology"/>
<accession>W9VS70</accession>
<dbReference type="STRING" id="1182543.W9VS70"/>
<dbReference type="EMBL" id="AMGX01000037">
    <property type="protein sequence ID" value="EXJ55021.1"/>
    <property type="molecule type" value="Genomic_DNA"/>
</dbReference>
<evidence type="ECO:0000313" key="5">
    <source>
        <dbReference type="EMBL" id="EXJ55021.1"/>
    </source>
</evidence>
<dbReference type="GeneID" id="19197446"/>
<dbReference type="AlphaFoldDB" id="W9VS70"/>
<sequence>MASADEDNFDIDIYGDGEVDMGNDGTVDYKPDDDNVQLNAGAAEDISLAEETHANSESEDRQPTSSATTPWVKGKAEDVQSNHTNAVPSKTIPQQGTKRKETSDERPIDHGATNALMISDLHWWTTEDDIRGWANEAGAEDELRELTFSEHKVNGKSKGQVYLEFSSPQAANAAKHKIDSLAGNQPGSRKHSVVYTSATQNPFKTLPKDAPARAREERPIRGGSFNSGPRNDASYGMSNQGFRGGRGGGFNRGSYNPHNQYNRNFSGPMGGYNNSQNMGFQSNMGMGSNYGGFNRGGMMGNPMRGAMGGMRGGRGGMNNMMPMGGGMGMGNMGMNPMMAGMGMGGTSDVNDCPLKLSLSDVDDAFQVFRETSLIPECSTLVQGRILAVAIGINMERNASDRSSGVAAPQYSTKKKLTGLMRQELTQSIVDQCQHSVQLDALQDWLRICVLDARQASLPWSPTHKNRRLISGRARSRRDVSTPRSFGANFSSDCSMM</sequence>
<dbReference type="InterPro" id="IPR035979">
    <property type="entry name" value="RBD_domain_sf"/>
</dbReference>
<dbReference type="GO" id="GO:0003723">
    <property type="term" value="F:RNA binding"/>
    <property type="evidence" value="ECO:0007669"/>
    <property type="project" value="UniProtKB-UniRule"/>
</dbReference>
<feature type="region of interest" description="Disordered" evidence="3">
    <location>
        <begin position="199"/>
        <end position="276"/>
    </location>
</feature>
<dbReference type="SUPFAM" id="SSF54928">
    <property type="entry name" value="RNA-binding domain, RBD"/>
    <property type="match status" value="1"/>
</dbReference>
<dbReference type="InterPro" id="IPR012677">
    <property type="entry name" value="Nucleotide-bd_a/b_plait_sf"/>
</dbReference>
<organism evidence="5 6">
    <name type="scientific">Cladophialophora psammophila CBS 110553</name>
    <dbReference type="NCBI Taxonomy" id="1182543"/>
    <lineage>
        <taxon>Eukaryota</taxon>
        <taxon>Fungi</taxon>
        <taxon>Dikarya</taxon>
        <taxon>Ascomycota</taxon>
        <taxon>Pezizomycotina</taxon>
        <taxon>Eurotiomycetes</taxon>
        <taxon>Chaetothyriomycetidae</taxon>
        <taxon>Chaetothyriales</taxon>
        <taxon>Herpotrichiellaceae</taxon>
        <taxon>Cladophialophora</taxon>
    </lineage>
</organism>
<evidence type="ECO:0000259" key="4">
    <source>
        <dbReference type="PROSITE" id="PS50102"/>
    </source>
</evidence>
<name>W9VS70_9EURO</name>
<dbReference type="Gene3D" id="3.30.70.330">
    <property type="match status" value="1"/>
</dbReference>
<keyword evidence="6" id="KW-1185">Reference proteome</keyword>
<reference evidence="5 6" key="1">
    <citation type="submission" date="2013-03" db="EMBL/GenBank/DDBJ databases">
        <title>The Genome Sequence of Cladophialophora psammophila CBS 110553.</title>
        <authorList>
            <consortium name="The Broad Institute Genomics Platform"/>
            <person name="Cuomo C."/>
            <person name="de Hoog S."/>
            <person name="Gorbushina A."/>
            <person name="Walker B."/>
            <person name="Young S.K."/>
            <person name="Zeng Q."/>
            <person name="Gargeya S."/>
            <person name="Fitzgerald M."/>
            <person name="Haas B."/>
            <person name="Abouelleil A."/>
            <person name="Allen A.W."/>
            <person name="Alvarado L."/>
            <person name="Arachchi H.M."/>
            <person name="Berlin A.M."/>
            <person name="Chapman S.B."/>
            <person name="Gainer-Dewar J."/>
            <person name="Goldberg J."/>
            <person name="Griggs A."/>
            <person name="Gujja S."/>
            <person name="Hansen M."/>
            <person name="Howarth C."/>
            <person name="Imamovic A."/>
            <person name="Ireland A."/>
            <person name="Larimer J."/>
            <person name="McCowan C."/>
            <person name="Murphy C."/>
            <person name="Pearson M."/>
            <person name="Poon T.W."/>
            <person name="Priest M."/>
            <person name="Roberts A."/>
            <person name="Saif S."/>
            <person name="Shea T."/>
            <person name="Sisk P."/>
            <person name="Sykes S."/>
            <person name="Wortman J."/>
            <person name="Nusbaum C."/>
            <person name="Birren B."/>
        </authorList>
    </citation>
    <scope>NUCLEOTIDE SEQUENCE [LARGE SCALE GENOMIC DNA]</scope>
    <source>
        <strain evidence="5 6">CBS 110553</strain>
    </source>
</reference>
<comment type="caution">
    <text evidence="5">The sequence shown here is derived from an EMBL/GenBank/DDBJ whole genome shotgun (WGS) entry which is preliminary data.</text>
</comment>
<comment type="similarity">
    <text evidence="1">Belongs to the RRM CPSF6/7 family.</text>
</comment>
<dbReference type="GO" id="GO:0006397">
    <property type="term" value="P:mRNA processing"/>
    <property type="evidence" value="ECO:0007669"/>
    <property type="project" value="UniProtKB-KW"/>
</dbReference>
<dbReference type="CDD" id="cd12372">
    <property type="entry name" value="RRM_CFIm68_CFIm59"/>
    <property type="match status" value="1"/>
</dbReference>
<feature type="compositionally biased region" description="Polar residues" evidence="3">
    <location>
        <begin position="81"/>
        <end position="96"/>
    </location>
</feature>
<dbReference type="PANTHER" id="PTHR23204">
    <property type="entry name" value="CLEAVAGE AND POLYADENYLATION SPECIFIC FACTOR"/>
    <property type="match status" value="1"/>
</dbReference>
<dbReference type="PROSITE" id="PS50102">
    <property type="entry name" value="RRM"/>
    <property type="match status" value="1"/>
</dbReference>
<evidence type="ECO:0000256" key="2">
    <source>
        <dbReference type="PROSITE-ProRule" id="PRU00176"/>
    </source>
</evidence>
<dbReference type="OrthoDB" id="10065185at2759"/>
<feature type="compositionally biased region" description="Gly residues" evidence="3">
    <location>
        <begin position="242"/>
        <end position="251"/>
    </location>
</feature>
<dbReference type="RefSeq" id="XP_007751519.1">
    <property type="nucleotide sequence ID" value="XM_007753329.1"/>
</dbReference>
<feature type="domain" description="RRM" evidence="4">
    <location>
        <begin position="114"/>
        <end position="198"/>
    </location>
</feature>
<dbReference type="InterPro" id="IPR000504">
    <property type="entry name" value="RRM_dom"/>
</dbReference>
<feature type="region of interest" description="Disordered" evidence="3">
    <location>
        <begin position="1"/>
        <end position="107"/>
    </location>
</feature>
<feature type="compositionally biased region" description="Polar residues" evidence="3">
    <location>
        <begin position="254"/>
        <end position="265"/>
    </location>
</feature>
<dbReference type="InterPro" id="IPR034772">
    <property type="entry name" value="CPSF6/7"/>
</dbReference>
<dbReference type="eggNOG" id="ENOG502S7DD">
    <property type="taxonomic scope" value="Eukaryota"/>
</dbReference>
<feature type="compositionally biased region" description="Basic and acidic residues" evidence="3">
    <location>
        <begin position="206"/>
        <end position="220"/>
    </location>
</feature>
<feature type="compositionally biased region" description="Basic and acidic residues" evidence="3">
    <location>
        <begin position="98"/>
        <end position="107"/>
    </location>
</feature>
<dbReference type="Proteomes" id="UP000019471">
    <property type="component" value="Unassembled WGS sequence"/>
</dbReference>
<feature type="compositionally biased region" description="Acidic residues" evidence="3">
    <location>
        <begin position="1"/>
        <end position="21"/>
    </location>
</feature>
<evidence type="ECO:0000313" key="6">
    <source>
        <dbReference type="Proteomes" id="UP000019471"/>
    </source>
</evidence>
<gene>
    <name evidence="5" type="ORF">A1O5_12760</name>
</gene>
<dbReference type="HOGENOM" id="CLU_033916_1_1_1"/>
<evidence type="ECO:0000256" key="3">
    <source>
        <dbReference type="SAM" id="MobiDB-lite"/>
    </source>
</evidence>